<reference evidence="7" key="1">
    <citation type="submission" date="2021-05" db="EMBL/GenBank/DDBJ databases">
        <title>The genome of the haptophyte Pavlova lutheri (Diacronema luteri, Pavlovales) - a model for lipid biosynthesis in eukaryotic algae.</title>
        <authorList>
            <person name="Hulatt C.J."/>
            <person name="Posewitz M.C."/>
        </authorList>
    </citation>
    <scope>NUCLEOTIDE SEQUENCE</scope>
    <source>
        <strain evidence="7">NIVA-4/92</strain>
    </source>
</reference>
<dbReference type="Proteomes" id="UP000751190">
    <property type="component" value="Unassembled WGS sequence"/>
</dbReference>
<accession>A0A8J5XBB0</accession>
<keyword evidence="8" id="KW-1185">Reference proteome</keyword>
<dbReference type="PIRSF" id="PIRSF025023">
    <property type="entry name" value="Spt4"/>
    <property type="match status" value="1"/>
</dbReference>
<dbReference type="InterPro" id="IPR022800">
    <property type="entry name" value="Spt4/RpoE2_Znf"/>
</dbReference>
<comment type="caution">
    <text evidence="7">The sequence shown here is derived from an EMBL/GenBank/DDBJ whole genome shotgun (WGS) entry which is preliminary data.</text>
</comment>
<dbReference type="GO" id="GO:0008270">
    <property type="term" value="F:zinc ion binding"/>
    <property type="evidence" value="ECO:0007669"/>
    <property type="project" value="InterPro"/>
</dbReference>
<dbReference type="PANTHER" id="PTHR12882">
    <property type="entry name" value="SUPPRESSOR OF TY 4"/>
    <property type="match status" value="1"/>
</dbReference>
<keyword evidence="4 5" id="KW-0539">Nucleus</keyword>
<dbReference type="GO" id="GO:0006355">
    <property type="term" value="P:regulation of DNA-templated transcription"/>
    <property type="evidence" value="ECO:0007669"/>
    <property type="project" value="InterPro"/>
</dbReference>
<dbReference type="CDD" id="cd07973">
    <property type="entry name" value="Spt4"/>
    <property type="match status" value="1"/>
</dbReference>
<dbReference type="AlphaFoldDB" id="A0A8J5XBB0"/>
<gene>
    <name evidence="7" type="ORF">KFE25_004909</name>
</gene>
<dbReference type="Gene3D" id="3.30.40.210">
    <property type="match status" value="1"/>
</dbReference>
<feature type="domain" description="Spt4/RpoE2 zinc finger" evidence="6">
    <location>
        <begin position="22"/>
        <end position="98"/>
    </location>
</feature>
<protein>
    <recommendedName>
        <fullName evidence="6">Spt4/RpoE2 zinc finger domain-containing protein</fullName>
    </recommendedName>
</protein>
<proteinExistence type="inferred from homology"/>
<evidence type="ECO:0000256" key="4">
    <source>
        <dbReference type="ARBA" id="ARBA00023242"/>
    </source>
</evidence>
<evidence type="ECO:0000256" key="3">
    <source>
        <dbReference type="ARBA" id="ARBA00023163"/>
    </source>
</evidence>
<organism evidence="7 8">
    <name type="scientific">Diacronema lutheri</name>
    <name type="common">Unicellular marine alga</name>
    <name type="synonym">Monochrysis lutheri</name>
    <dbReference type="NCBI Taxonomy" id="2081491"/>
    <lineage>
        <taxon>Eukaryota</taxon>
        <taxon>Haptista</taxon>
        <taxon>Haptophyta</taxon>
        <taxon>Pavlovophyceae</taxon>
        <taxon>Pavlovales</taxon>
        <taxon>Pavlovaceae</taxon>
        <taxon>Diacronema</taxon>
    </lineage>
</organism>
<evidence type="ECO:0000256" key="2">
    <source>
        <dbReference type="ARBA" id="ARBA00010464"/>
    </source>
</evidence>
<evidence type="ECO:0000313" key="8">
    <source>
        <dbReference type="Proteomes" id="UP000751190"/>
    </source>
</evidence>
<dbReference type="Pfam" id="PF06093">
    <property type="entry name" value="Spt4"/>
    <property type="match status" value="1"/>
</dbReference>
<evidence type="ECO:0000256" key="5">
    <source>
        <dbReference type="PIRNR" id="PIRNR025023"/>
    </source>
</evidence>
<sequence length="122" mass="13685">MEDLLNNDADQAPSVPIGVKKLRACLVSRLVKTEAQWLDEGCENVPELPMRGDRDAMLQCTTPHFDGLVALMDPEKSWVGRWQGISKLHPGVYALKVYGNLSEEMVTVLEENGRTFVLNEEE</sequence>
<evidence type="ECO:0000256" key="1">
    <source>
        <dbReference type="ARBA" id="ARBA00004123"/>
    </source>
</evidence>
<dbReference type="GO" id="GO:0032044">
    <property type="term" value="C:DSIF complex"/>
    <property type="evidence" value="ECO:0007669"/>
    <property type="project" value="TreeGrafter"/>
</dbReference>
<dbReference type="OMA" id="FDGMIAV"/>
<keyword evidence="3 5" id="KW-0804">Transcription</keyword>
<dbReference type="SUPFAM" id="SSF63393">
    <property type="entry name" value="RNA polymerase subunits"/>
    <property type="match status" value="1"/>
</dbReference>
<dbReference type="SMART" id="SM01389">
    <property type="entry name" value="Spt4"/>
    <property type="match status" value="1"/>
</dbReference>
<dbReference type="InterPro" id="IPR038510">
    <property type="entry name" value="Spt4_sf"/>
</dbReference>
<comment type="subcellular location">
    <subcellularLocation>
        <location evidence="1 5">Nucleus</location>
    </subcellularLocation>
</comment>
<comment type="similarity">
    <text evidence="2 5">Belongs to the SPT4 family.</text>
</comment>
<evidence type="ECO:0000259" key="6">
    <source>
        <dbReference type="SMART" id="SM01389"/>
    </source>
</evidence>
<dbReference type="PANTHER" id="PTHR12882:SF1">
    <property type="entry name" value="TRANSCRIPTION ELONGATION FACTOR SPT4"/>
    <property type="match status" value="1"/>
</dbReference>
<dbReference type="GO" id="GO:0000993">
    <property type="term" value="F:RNA polymerase II complex binding"/>
    <property type="evidence" value="ECO:0007669"/>
    <property type="project" value="TreeGrafter"/>
</dbReference>
<evidence type="ECO:0000313" key="7">
    <source>
        <dbReference type="EMBL" id="KAG8463398.1"/>
    </source>
</evidence>
<name>A0A8J5XBB0_DIALT</name>
<dbReference type="GO" id="GO:0140673">
    <property type="term" value="P:transcription elongation-coupled chromatin remodeling"/>
    <property type="evidence" value="ECO:0007669"/>
    <property type="project" value="InterPro"/>
</dbReference>
<dbReference type="EMBL" id="JAGTXO010000016">
    <property type="protein sequence ID" value="KAG8463398.1"/>
    <property type="molecule type" value="Genomic_DNA"/>
</dbReference>
<dbReference type="InterPro" id="IPR009287">
    <property type="entry name" value="Spt4"/>
</dbReference>
<dbReference type="OrthoDB" id="248751at2759"/>
<dbReference type="InterPro" id="IPR029040">
    <property type="entry name" value="RPABC4/Spt4"/>
</dbReference>